<name>A0A2T4C3D9_TRILO</name>
<gene>
    <name evidence="2" type="ORF">M440DRAFT_312622</name>
</gene>
<organism evidence="2 3">
    <name type="scientific">Trichoderma longibrachiatum ATCC 18648</name>
    <dbReference type="NCBI Taxonomy" id="983965"/>
    <lineage>
        <taxon>Eukaryota</taxon>
        <taxon>Fungi</taxon>
        <taxon>Dikarya</taxon>
        <taxon>Ascomycota</taxon>
        <taxon>Pezizomycotina</taxon>
        <taxon>Sordariomycetes</taxon>
        <taxon>Hypocreomycetidae</taxon>
        <taxon>Hypocreales</taxon>
        <taxon>Hypocreaceae</taxon>
        <taxon>Trichoderma</taxon>
    </lineage>
</organism>
<sequence length="184" mass="20717">MLRAHGQISSRMTEEVYLNLIANLEQDDDMGEPREPTVPQSDTRHTGRDSEPPSSNVWEPGPLTNWPTRNPLREATRYPHWLPRASSQRGAYPPSSQERESPRQRRPRFHRFNHVHAAESSDGDPTSPIRSSLQQASTMMPSTRPEISDRPGALADAQGDNTGAEFGDYAHSPESASLNRLRPW</sequence>
<reference evidence="2 3" key="1">
    <citation type="submission" date="2016-07" db="EMBL/GenBank/DDBJ databases">
        <title>Multiple horizontal gene transfer events from other fungi enriched the ability of initially mycotrophic Trichoderma (Ascomycota) to feed on dead plant biomass.</title>
        <authorList>
            <consortium name="DOE Joint Genome Institute"/>
            <person name="Aerts A."/>
            <person name="Atanasova L."/>
            <person name="Chenthamara K."/>
            <person name="Zhang J."/>
            <person name="Grujic M."/>
            <person name="Henrissat B."/>
            <person name="Kuo A."/>
            <person name="Salamov A."/>
            <person name="Lipzen A."/>
            <person name="Labutti K."/>
            <person name="Barry K."/>
            <person name="Miao Y."/>
            <person name="Rahimi M.J."/>
            <person name="Shen Q."/>
            <person name="Grigoriev I.V."/>
            <person name="Kubicek C.P."/>
            <person name="Druzhinina I.S."/>
        </authorList>
    </citation>
    <scope>NUCLEOTIDE SEQUENCE [LARGE SCALE GENOMIC DNA]</scope>
    <source>
        <strain evidence="2 3">ATCC 18648</strain>
    </source>
</reference>
<evidence type="ECO:0000313" key="2">
    <source>
        <dbReference type="EMBL" id="PTB76044.1"/>
    </source>
</evidence>
<dbReference type="EMBL" id="KZ679132">
    <property type="protein sequence ID" value="PTB76044.1"/>
    <property type="molecule type" value="Genomic_DNA"/>
</dbReference>
<dbReference type="Proteomes" id="UP000240760">
    <property type="component" value="Unassembled WGS sequence"/>
</dbReference>
<proteinExistence type="predicted"/>
<evidence type="ECO:0000256" key="1">
    <source>
        <dbReference type="SAM" id="MobiDB-lite"/>
    </source>
</evidence>
<feature type="region of interest" description="Disordered" evidence="1">
    <location>
        <begin position="23"/>
        <end position="184"/>
    </location>
</feature>
<accession>A0A2T4C3D9</accession>
<dbReference type="AlphaFoldDB" id="A0A2T4C3D9"/>
<protein>
    <submittedName>
        <fullName evidence="2">Uncharacterized protein</fullName>
    </submittedName>
</protein>
<keyword evidence="3" id="KW-1185">Reference proteome</keyword>
<evidence type="ECO:0000313" key="3">
    <source>
        <dbReference type="Proteomes" id="UP000240760"/>
    </source>
</evidence>
<dbReference type="STRING" id="983965.A0A2T4C3D9"/>
<feature type="compositionally biased region" description="Polar residues" evidence="1">
    <location>
        <begin position="128"/>
        <end position="141"/>
    </location>
</feature>
<feature type="compositionally biased region" description="Basic residues" evidence="1">
    <location>
        <begin position="104"/>
        <end position="114"/>
    </location>
</feature>
<feature type="compositionally biased region" description="Basic and acidic residues" evidence="1">
    <location>
        <begin position="42"/>
        <end position="51"/>
    </location>
</feature>